<dbReference type="InterPro" id="IPR011766">
    <property type="entry name" value="TPP_enzyme_TPP-bd"/>
</dbReference>
<dbReference type="AlphaFoldDB" id="A0A7C0X8K2"/>
<dbReference type="Gene3D" id="3.40.50.970">
    <property type="match status" value="2"/>
</dbReference>
<keyword evidence="3" id="KW-0670">Pyruvate</keyword>
<dbReference type="Pfam" id="PF02775">
    <property type="entry name" value="TPP_enzyme_C"/>
    <property type="match status" value="1"/>
</dbReference>
<dbReference type="EMBL" id="DRBW01000119">
    <property type="protein sequence ID" value="HDM90166.1"/>
    <property type="molecule type" value="Genomic_DNA"/>
</dbReference>
<dbReference type="GO" id="GO:0016491">
    <property type="term" value="F:oxidoreductase activity"/>
    <property type="evidence" value="ECO:0007669"/>
    <property type="project" value="UniProtKB-KW"/>
</dbReference>
<protein>
    <submittedName>
        <fullName evidence="3">Pyruvate ferredoxin oxidoreductase</fullName>
    </submittedName>
</protein>
<keyword evidence="1" id="KW-0560">Oxidoreductase</keyword>
<dbReference type="InterPro" id="IPR051479">
    <property type="entry name" value="PorB-like"/>
</dbReference>
<feature type="non-terminal residue" evidence="3">
    <location>
        <position position="1"/>
    </location>
</feature>
<dbReference type="PANTHER" id="PTHR42897">
    <property type="entry name" value="PYRUVATE SYNTHASE SUBUNIT PORB"/>
    <property type="match status" value="1"/>
</dbReference>
<dbReference type="InterPro" id="IPR029061">
    <property type="entry name" value="THDP-binding"/>
</dbReference>
<reference evidence="3" key="1">
    <citation type="journal article" date="2020" name="mSystems">
        <title>Genome- and Community-Level Interaction Insights into Carbon Utilization and Element Cycling Functions of Hydrothermarchaeota in Hydrothermal Sediment.</title>
        <authorList>
            <person name="Zhou Z."/>
            <person name="Liu Y."/>
            <person name="Xu W."/>
            <person name="Pan J."/>
            <person name="Luo Z.H."/>
            <person name="Li M."/>
        </authorList>
    </citation>
    <scope>NUCLEOTIDE SEQUENCE [LARGE SCALE GENOMIC DNA]</scope>
    <source>
        <strain evidence="3">HyVt-237</strain>
    </source>
</reference>
<evidence type="ECO:0000259" key="2">
    <source>
        <dbReference type="Pfam" id="PF02775"/>
    </source>
</evidence>
<dbReference type="SUPFAM" id="SSF52518">
    <property type="entry name" value="Thiamin diphosphate-binding fold (THDP-binding)"/>
    <property type="match status" value="1"/>
</dbReference>
<sequence>RACAGCGFPSIIRLVLGATTDPKVVANATGCMEVVTTIFPYTAWPVNWIHSLFENAAATIAGVESAYKALKRKGKVKTDKEIKFIAFGGDGGTYDIGLQSLSGALERGHNFLYVLYDNQAYMNTGIQRSSATPFGAHTTTSPAGKVIPGKLQKRKEITEIVAAHGIPYAAQASISHWLDLQKKAEKALTVEGPAFLNVLSPCTPGWGIPDDMTVEVAKMAVETRAWPLYEVENGYYRITYKPKEYVPIEEWFKMQGRFKHLLKRPDIIAEAQRQVDETWERLLWLETRPRKEEEK</sequence>
<dbReference type="PANTHER" id="PTHR42897:SF2">
    <property type="entry name" value="PYRUVATE SYNTHASE SUBUNIT PORB"/>
    <property type="match status" value="1"/>
</dbReference>
<dbReference type="GO" id="GO:0030976">
    <property type="term" value="F:thiamine pyrophosphate binding"/>
    <property type="evidence" value="ECO:0007669"/>
    <property type="project" value="InterPro"/>
</dbReference>
<dbReference type="Proteomes" id="UP000885931">
    <property type="component" value="Unassembled WGS sequence"/>
</dbReference>
<accession>A0A7C0X8K2</accession>
<evidence type="ECO:0000313" key="3">
    <source>
        <dbReference type="EMBL" id="HDM90166.1"/>
    </source>
</evidence>
<evidence type="ECO:0000256" key="1">
    <source>
        <dbReference type="ARBA" id="ARBA00023002"/>
    </source>
</evidence>
<organism evidence="3">
    <name type="scientific">candidate division WOR-3 bacterium</name>
    <dbReference type="NCBI Taxonomy" id="2052148"/>
    <lineage>
        <taxon>Bacteria</taxon>
        <taxon>Bacteria division WOR-3</taxon>
    </lineage>
</organism>
<dbReference type="CDD" id="cd03376">
    <property type="entry name" value="TPP_PFOR_porB_like"/>
    <property type="match status" value="1"/>
</dbReference>
<comment type="caution">
    <text evidence="3">The sequence shown here is derived from an EMBL/GenBank/DDBJ whole genome shotgun (WGS) entry which is preliminary data.</text>
</comment>
<feature type="domain" description="Thiamine pyrophosphate enzyme TPP-binding" evidence="2">
    <location>
        <begin position="29"/>
        <end position="198"/>
    </location>
</feature>
<gene>
    <name evidence="3" type="ORF">ENG67_03030</name>
</gene>
<proteinExistence type="predicted"/>
<name>A0A7C0X8K2_UNCW3</name>